<organism evidence="1 2">
    <name type="scientific">Chenggangzhangella methanolivorans</name>
    <dbReference type="NCBI Taxonomy" id="1437009"/>
    <lineage>
        <taxon>Bacteria</taxon>
        <taxon>Pseudomonadati</taxon>
        <taxon>Pseudomonadota</taxon>
        <taxon>Alphaproteobacteria</taxon>
        <taxon>Hyphomicrobiales</taxon>
        <taxon>Methylopilaceae</taxon>
        <taxon>Chenggangzhangella</taxon>
    </lineage>
</organism>
<dbReference type="PANTHER" id="PTHR15364">
    <property type="entry name" value="2'-DEOXYNUCLEOSIDE 5'-PHOSPHATE N-HYDROLASE 1"/>
    <property type="match status" value="1"/>
</dbReference>
<evidence type="ECO:0000313" key="1">
    <source>
        <dbReference type="EMBL" id="QZO00109.1"/>
    </source>
</evidence>
<dbReference type="Proteomes" id="UP000825701">
    <property type="component" value="Chromosome"/>
</dbReference>
<gene>
    <name evidence="1" type="ORF">K6K41_26745</name>
</gene>
<proteinExistence type="predicted"/>
<dbReference type="RefSeq" id="WP_261403260.1">
    <property type="nucleotide sequence ID" value="NZ_CP081869.1"/>
</dbReference>
<dbReference type="Pfam" id="PF05014">
    <property type="entry name" value="Nuc_deoxyrib_tr"/>
    <property type="match status" value="1"/>
</dbReference>
<keyword evidence="2" id="KW-1185">Reference proteome</keyword>
<dbReference type="SUPFAM" id="SSF52309">
    <property type="entry name" value="N-(deoxy)ribosyltransferase-like"/>
    <property type="match status" value="1"/>
</dbReference>
<dbReference type="PANTHER" id="PTHR15364:SF0">
    <property type="entry name" value="2'-DEOXYNUCLEOSIDE 5'-PHOSPHATE N-HYDROLASE 1"/>
    <property type="match status" value="1"/>
</dbReference>
<sequence>MKAYLAGPDVFRADAAEIAARRKELCATYGVEALHPFDQALDGLAAHDLAGAIFRANIAMMREADVVIAELSPFRSPSADPGTAFELGFAFAAGTPVYGFSAAAEPLFERTVGGVSRDNLEVLPDGRLLHADGLVVEDFGLADNLMLIEAITASGGRFFTSAGGPWAAPGGLDPFEACLAAASKRLAFAAAAEPPTHKKTAGTTHG</sequence>
<dbReference type="GO" id="GO:0009159">
    <property type="term" value="P:deoxyribonucleoside monophosphate catabolic process"/>
    <property type="evidence" value="ECO:0007669"/>
    <property type="project" value="TreeGrafter"/>
</dbReference>
<name>A0A9E6UNE5_9HYPH</name>
<dbReference type="Gene3D" id="3.40.50.450">
    <property type="match status" value="1"/>
</dbReference>
<protein>
    <submittedName>
        <fullName evidence="1">Nucleoside 2-deoxyribosyltransferase</fullName>
    </submittedName>
</protein>
<dbReference type="GO" id="GO:0070694">
    <property type="term" value="F:5-hydroxymethyl-dUMP N-hydrolase activity"/>
    <property type="evidence" value="ECO:0007669"/>
    <property type="project" value="TreeGrafter"/>
</dbReference>
<dbReference type="EMBL" id="CP081869">
    <property type="protein sequence ID" value="QZO00109.1"/>
    <property type="molecule type" value="Genomic_DNA"/>
</dbReference>
<dbReference type="InterPro" id="IPR007710">
    <property type="entry name" value="Nucleoside_deoxyribTrfase"/>
</dbReference>
<dbReference type="AlphaFoldDB" id="A0A9E6UNE5"/>
<dbReference type="KEGG" id="cmet:K6K41_26745"/>
<evidence type="ECO:0000313" key="2">
    <source>
        <dbReference type="Proteomes" id="UP000825701"/>
    </source>
</evidence>
<accession>A0A9E6UNE5</accession>
<reference evidence="1" key="1">
    <citation type="submission" date="2021-08" db="EMBL/GenBank/DDBJ databases">
        <authorList>
            <person name="Zhang H."/>
            <person name="Xu M."/>
            <person name="Yu Z."/>
            <person name="Yang L."/>
            <person name="Cai Y."/>
        </authorList>
    </citation>
    <scope>NUCLEOTIDE SEQUENCE</scope>
    <source>
        <strain evidence="1">CHL1</strain>
    </source>
</reference>
<dbReference type="InterPro" id="IPR051239">
    <property type="entry name" value="2'-dNMP_N-hydrolase"/>
</dbReference>